<sequence>MNNDQRNAEVEKVLIKVLERGAEKDTLIWVIDEGQFIDSASWDFLDKVLRSIPILVIMSLSPSEYSGLVLCSTATQILGSMANTYIKLKELTPDVIVQKACQDLGVISITRELETFLIQRSHGNPFYCEELLRNLHLNNVLQFHVLEEDEERDDEWDSLFASTIIKLQGSQFFESEEVSYICTVRQNVKLHNIMLPPTLKGVALSQIDSMNPSEQMVVKCAAVIGVTFSTQLLLHILPKWTKLKMNQTLAALVEAHIFECFTEGKTRLTNQTMEVHTHELGNFPKTVTTSRVQSG</sequence>
<gene>
    <name evidence="1" type="ORF">K3G42_006518</name>
</gene>
<comment type="caution">
    <text evidence="1">The sequence shown here is derived from an EMBL/GenBank/DDBJ whole genome shotgun (WGS) entry which is preliminary data.</text>
</comment>
<organism evidence="1 2">
    <name type="scientific">Sphaerodactylus townsendi</name>
    <dbReference type="NCBI Taxonomy" id="933632"/>
    <lineage>
        <taxon>Eukaryota</taxon>
        <taxon>Metazoa</taxon>
        <taxon>Chordata</taxon>
        <taxon>Craniata</taxon>
        <taxon>Vertebrata</taxon>
        <taxon>Euteleostomi</taxon>
        <taxon>Lepidosauria</taxon>
        <taxon>Squamata</taxon>
        <taxon>Bifurcata</taxon>
        <taxon>Gekkota</taxon>
        <taxon>Sphaerodactylidae</taxon>
        <taxon>Sphaerodactylus</taxon>
    </lineage>
</organism>
<protein>
    <submittedName>
        <fullName evidence="1">Uncharacterized protein</fullName>
    </submittedName>
</protein>
<evidence type="ECO:0000313" key="2">
    <source>
        <dbReference type="Proteomes" id="UP000827872"/>
    </source>
</evidence>
<dbReference type="EMBL" id="CM037615">
    <property type="protein sequence ID" value="KAH8012914.1"/>
    <property type="molecule type" value="Genomic_DNA"/>
</dbReference>
<accession>A0ACB8FZT2</accession>
<reference evidence="1" key="1">
    <citation type="submission" date="2021-08" db="EMBL/GenBank/DDBJ databases">
        <title>The first chromosome-level gecko genome reveals the dynamic sex chromosomes of Neotropical dwarf geckos (Sphaerodactylidae: Sphaerodactylus).</title>
        <authorList>
            <person name="Pinto B.J."/>
            <person name="Keating S.E."/>
            <person name="Gamble T."/>
        </authorList>
    </citation>
    <scope>NUCLEOTIDE SEQUENCE</scope>
    <source>
        <strain evidence="1">TG3544</strain>
    </source>
</reference>
<name>A0ACB8FZT2_9SAUR</name>
<evidence type="ECO:0000313" key="1">
    <source>
        <dbReference type="EMBL" id="KAH8012914.1"/>
    </source>
</evidence>
<keyword evidence="2" id="KW-1185">Reference proteome</keyword>
<proteinExistence type="predicted"/>
<dbReference type="Proteomes" id="UP000827872">
    <property type="component" value="Linkage Group LG02"/>
</dbReference>